<keyword evidence="2" id="KW-0235">DNA replication</keyword>
<dbReference type="PROSITE" id="PS51199">
    <property type="entry name" value="SF4_HELICASE"/>
    <property type="match status" value="1"/>
</dbReference>
<dbReference type="GeneID" id="84880750"/>
<dbReference type="EC" id="5.6.2.3" evidence="9"/>
<dbReference type="InterPro" id="IPR027417">
    <property type="entry name" value="P-loop_NTPase"/>
</dbReference>
<comment type="catalytic activity">
    <reaction evidence="10">
        <text>ATP + H2O = ADP + phosphate + H(+)</text>
        <dbReference type="Rhea" id="RHEA:13065"/>
        <dbReference type="ChEBI" id="CHEBI:15377"/>
        <dbReference type="ChEBI" id="CHEBI:15378"/>
        <dbReference type="ChEBI" id="CHEBI:30616"/>
        <dbReference type="ChEBI" id="CHEBI:43474"/>
        <dbReference type="ChEBI" id="CHEBI:456216"/>
        <dbReference type="EC" id="5.6.2.3"/>
    </reaction>
</comment>
<organism evidence="12">
    <name type="scientific">Corynecladia elata</name>
    <dbReference type="NCBI Taxonomy" id="3101723"/>
    <lineage>
        <taxon>Eukaryota</taxon>
        <taxon>Rhodophyta</taxon>
        <taxon>Florideophyceae</taxon>
        <taxon>Rhodymeniophycidae</taxon>
        <taxon>Ceramiales</taxon>
        <taxon>Rhodomelaceae</taxon>
        <taxon>Laurencieae</taxon>
        <taxon>Corynecladia</taxon>
    </lineage>
</organism>
<evidence type="ECO:0000256" key="7">
    <source>
        <dbReference type="ARBA" id="ARBA00023125"/>
    </source>
</evidence>
<protein>
    <recommendedName>
        <fullName evidence="9">DNA 5'-3' helicase</fullName>
        <ecNumber evidence="9">5.6.2.3</ecNumber>
    </recommendedName>
</protein>
<dbReference type="RefSeq" id="YP_010951831.1">
    <property type="nucleotide sequence ID" value="NC_082855.1"/>
</dbReference>
<evidence type="ECO:0000256" key="8">
    <source>
        <dbReference type="ARBA" id="ARBA00023235"/>
    </source>
</evidence>
<evidence type="ECO:0000313" key="12">
    <source>
        <dbReference type="EMBL" id="WMP12770.1"/>
    </source>
</evidence>
<keyword evidence="5 12" id="KW-0347">Helicase</keyword>
<keyword evidence="6" id="KW-0067">ATP-binding</keyword>
<evidence type="ECO:0000256" key="1">
    <source>
        <dbReference type="ARBA" id="ARBA00008428"/>
    </source>
</evidence>
<dbReference type="GO" id="GO:0006260">
    <property type="term" value="P:DNA replication"/>
    <property type="evidence" value="ECO:0007669"/>
    <property type="project" value="UniProtKB-KW"/>
</dbReference>
<dbReference type="GO" id="GO:0043139">
    <property type="term" value="F:5'-3' DNA helicase activity"/>
    <property type="evidence" value="ECO:0007669"/>
    <property type="project" value="UniProtKB-EC"/>
</dbReference>
<dbReference type="Gene3D" id="3.40.50.300">
    <property type="entry name" value="P-loop containing nucleotide triphosphate hydrolases"/>
    <property type="match status" value="2"/>
</dbReference>
<evidence type="ECO:0000256" key="6">
    <source>
        <dbReference type="ARBA" id="ARBA00022840"/>
    </source>
</evidence>
<dbReference type="InterPro" id="IPR007693">
    <property type="entry name" value="DNA_helicase_DnaB-like_N"/>
</dbReference>
<geneLocation type="chloroplast" evidence="12"/>
<keyword evidence="3" id="KW-0547">Nucleotide-binding</keyword>
<dbReference type="EMBL" id="OQ908872">
    <property type="protein sequence ID" value="WMP12770.1"/>
    <property type="molecule type" value="Genomic_DNA"/>
</dbReference>
<evidence type="ECO:0000256" key="10">
    <source>
        <dbReference type="ARBA" id="ARBA00048954"/>
    </source>
</evidence>
<dbReference type="GO" id="GO:0016787">
    <property type="term" value="F:hydrolase activity"/>
    <property type="evidence" value="ECO:0007669"/>
    <property type="project" value="UniProtKB-KW"/>
</dbReference>
<feature type="domain" description="SF4 helicase" evidence="11">
    <location>
        <begin position="194"/>
        <end position="401"/>
    </location>
</feature>
<dbReference type="SUPFAM" id="SSF52540">
    <property type="entry name" value="P-loop containing nucleoside triphosphate hydrolases"/>
    <property type="match status" value="1"/>
</dbReference>
<keyword evidence="12" id="KW-0150">Chloroplast</keyword>
<keyword evidence="7" id="KW-0238">DNA-binding</keyword>
<dbReference type="InterPro" id="IPR036185">
    <property type="entry name" value="DNA_heli_DnaB-like_N_sf"/>
</dbReference>
<accession>A0AA51RD82</accession>
<dbReference type="GO" id="GO:0003677">
    <property type="term" value="F:DNA binding"/>
    <property type="evidence" value="ECO:0007669"/>
    <property type="project" value="UniProtKB-KW"/>
</dbReference>
<evidence type="ECO:0000256" key="9">
    <source>
        <dbReference type="ARBA" id="ARBA00044969"/>
    </source>
</evidence>
<dbReference type="SUPFAM" id="SSF48024">
    <property type="entry name" value="N-terminal domain of DnaB helicase"/>
    <property type="match status" value="1"/>
</dbReference>
<dbReference type="PANTHER" id="PTHR30153:SF2">
    <property type="entry name" value="REPLICATIVE DNA HELICASE"/>
    <property type="match status" value="1"/>
</dbReference>
<evidence type="ECO:0000256" key="5">
    <source>
        <dbReference type="ARBA" id="ARBA00022806"/>
    </source>
</evidence>
<dbReference type="Pfam" id="PF03796">
    <property type="entry name" value="DnaB_C"/>
    <property type="match status" value="1"/>
</dbReference>
<dbReference type="GO" id="GO:0005524">
    <property type="term" value="F:ATP binding"/>
    <property type="evidence" value="ECO:0007669"/>
    <property type="project" value="UniProtKB-KW"/>
</dbReference>
<evidence type="ECO:0000259" key="11">
    <source>
        <dbReference type="PROSITE" id="PS51199"/>
    </source>
</evidence>
<gene>
    <name evidence="12" type="primary">dnaB</name>
</gene>
<evidence type="ECO:0000256" key="3">
    <source>
        <dbReference type="ARBA" id="ARBA00022741"/>
    </source>
</evidence>
<keyword evidence="8" id="KW-0413">Isomerase</keyword>
<sequence>MSQVYIKKFIPQNYLAEEILLGSIIIYPKLTIYVKNYIKKEFFFLESHAIIYINFTEQINKKFNIIQLIYLLKSKRLLKKIGGLKKIINIMRQSQIFINSSKISNYIEKLIHILNSNYIKRLIIQYGYNMTKLGYVSKINNEYLYTKLLSYLKFLEKEITKNQQKNKNITSIKQLISIKILQLKHPIIYNDDNKKINKSHIKFGFKKLDHITNGLPPGNLIIIAGRPSIGKTSFAINIAYNVFFYQKSNICIFSLEMSTKEILNKFLCISCNINIGKGNIIKLQAEDWKNILTVCKKLIHNNIYINDKNNLKINDIERTTKTLIRNQNLNLIIIDYLQLIGSTSEDNQKVSRSQELGYITRRLKLLSQLLKLPILVLSQLNRNIEIRSNKEPILSDLKESGCIKHINNTNLDKHLNIKNVNLVKFYTLNINSNIDDILHKYKYKRKYKQIKIIYLSVKTTLKIITNQLTLELTQNHKYLSGISWKKVSVSTRYSKINKKLIKFNDNKKIINKNYIKQILLSKPCKTYDINFNDRFHCLSNYIILHNSIEQDSDIIIMLNNKTEENSQNTEKIIDIKICKNRNGYTGYCEILFKPETMKFNELNTNNRTKISYIEQ</sequence>
<dbReference type="InterPro" id="IPR016136">
    <property type="entry name" value="DNA_helicase_N/primase_C"/>
</dbReference>
<comment type="similarity">
    <text evidence="1">Belongs to the helicase family. DnaB subfamily.</text>
</comment>
<dbReference type="PANTHER" id="PTHR30153">
    <property type="entry name" value="REPLICATIVE DNA HELICASE DNAB"/>
    <property type="match status" value="1"/>
</dbReference>
<dbReference type="InterPro" id="IPR007694">
    <property type="entry name" value="DNA_helicase_DnaB-like_C"/>
</dbReference>
<keyword evidence="12" id="KW-0934">Plastid</keyword>
<reference evidence="12" key="1">
    <citation type="journal article" date="2023" name="J. Phycol.">
        <title>Gene-rich plastid genomes of two parasitic red algal species, Laurencia australis and L. verruciformis (Rhodomelaceae, Ceramiales), and a taxonomic revision of Janczewskia.</title>
        <authorList>
            <person name="Preuss M."/>
            <person name="Diaz-Tapia P."/>
            <person name="Verbruggen H."/>
            <person name="Zuccarello G.C."/>
        </authorList>
    </citation>
    <scope>NUCLEOTIDE SEQUENCE</scope>
    <source>
        <strain evidence="12">B2H</strain>
    </source>
</reference>
<keyword evidence="4" id="KW-0378">Hydrolase</keyword>
<dbReference type="GO" id="GO:0005829">
    <property type="term" value="C:cytosol"/>
    <property type="evidence" value="ECO:0007669"/>
    <property type="project" value="TreeGrafter"/>
</dbReference>
<dbReference type="Pfam" id="PF00772">
    <property type="entry name" value="DnaB"/>
    <property type="match status" value="1"/>
</dbReference>
<evidence type="ECO:0000256" key="4">
    <source>
        <dbReference type="ARBA" id="ARBA00022801"/>
    </source>
</evidence>
<evidence type="ECO:0000256" key="2">
    <source>
        <dbReference type="ARBA" id="ARBA00022705"/>
    </source>
</evidence>
<proteinExistence type="inferred from homology"/>
<dbReference type="AlphaFoldDB" id="A0AA51RD82"/>
<name>A0AA51RD82_9FLOR</name>
<dbReference type="Gene3D" id="1.10.860.10">
    <property type="entry name" value="DNAb Helicase, Chain A"/>
    <property type="match status" value="1"/>
</dbReference>